<evidence type="ECO:0000313" key="5">
    <source>
        <dbReference type="EMBL" id="EAU46132.1"/>
    </source>
</evidence>
<dbReference type="Proteomes" id="UP000006230">
    <property type="component" value="Unassembled WGS sequence"/>
</dbReference>
<dbReference type="PROSITE" id="PS51318">
    <property type="entry name" value="TAT"/>
    <property type="match status" value="1"/>
</dbReference>
<feature type="domain" description="Solute-binding protein family 5" evidence="4">
    <location>
        <begin position="100"/>
        <end position="453"/>
    </location>
</feature>
<keyword evidence="3" id="KW-0732">Signal</keyword>
<sequence length="547" mass="60503">MTNTGNDFAHPSRRGFLGMTLMGAAGLGLSSLPGTARAQATGQVIVGISQEPTVFNPHLLHIEVDEGIHWALFDPLFSVEPDGSFAPRLVTEVPTVENGGISEDGTEWRISLKEGVTWHDGTPLTAEDVKFTLELQTNPDFRAARRTGHELIEEITVVSDTELTWKMSSAFAPYMAILSWTMIVPAHAFEGEDPNEAPFNQSPIGTGPFVWDSRAPGDNIQLVANPDYHGNKAQIERVVVRYVPDLTVLYTQFRTGDIDVIALQGIAPDHYAEASELSGKTVELVPVGTVETLSLNVGNPVLADPAVREALYLGVDKATVIDALYYGLPTATETYMPQQSFYYNESLPEHVYDPEAGIALLEEAGWVVGSDGIREKDGERLSFVCSTTAGNHTREQLQQFLQQSWRDMGIEMSISNLPPAVMWADHWMQSQFDMAVAGIIFLTGPDPDTRDYFHTEAINAQGGAGQNTFQYSNPRIDELLAEGATTVSPEARKPIYEEIQALVREELPFLPLFQRNEVRGHDEQMAGYTPNINVRITFWNMQDWSWS</sequence>
<dbReference type="OrthoDB" id="9803988at2"/>
<dbReference type="NCBIfam" id="TIGR01409">
    <property type="entry name" value="TAT_signal_seq"/>
    <property type="match status" value="1"/>
</dbReference>
<dbReference type="RefSeq" id="WP_007801445.1">
    <property type="nucleotide sequence ID" value="NZ_DS022277.1"/>
</dbReference>
<dbReference type="GO" id="GO:0030288">
    <property type="term" value="C:outer membrane-bounded periplasmic space"/>
    <property type="evidence" value="ECO:0007669"/>
    <property type="project" value="UniProtKB-ARBA"/>
</dbReference>
<dbReference type="GO" id="GO:0043190">
    <property type="term" value="C:ATP-binding cassette (ABC) transporter complex"/>
    <property type="evidence" value="ECO:0007669"/>
    <property type="project" value="InterPro"/>
</dbReference>
<dbReference type="STRING" id="314265.R2601_01503"/>
<keyword evidence="6" id="KW-1185">Reference proteome</keyword>
<dbReference type="GO" id="GO:0015833">
    <property type="term" value="P:peptide transport"/>
    <property type="evidence" value="ECO:0007669"/>
    <property type="project" value="TreeGrafter"/>
</dbReference>
<comment type="subcellular location">
    <subcellularLocation>
        <location evidence="1">Periplasm</location>
    </subcellularLocation>
</comment>
<proteinExistence type="inferred from homology"/>
<dbReference type="Gene3D" id="3.90.76.10">
    <property type="entry name" value="Dipeptide-binding Protein, Domain 1"/>
    <property type="match status" value="1"/>
</dbReference>
<dbReference type="InterPro" id="IPR030678">
    <property type="entry name" value="Peptide/Ni-bd"/>
</dbReference>
<dbReference type="SUPFAM" id="SSF53850">
    <property type="entry name" value="Periplasmic binding protein-like II"/>
    <property type="match status" value="1"/>
</dbReference>
<evidence type="ECO:0000259" key="4">
    <source>
        <dbReference type="Pfam" id="PF00496"/>
    </source>
</evidence>
<accession>Q0FPT1</accession>
<dbReference type="Pfam" id="PF00496">
    <property type="entry name" value="SBP_bac_5"/>
    <property type="match status" value="1"/>
</dbReference>
<comment type="caution">
    <text evidence="5">The sequence shown here is derived from an EMBL/GenBank/DDBJ whole genome shotgun (WGS) entry which is preliminary data.</text>
</comment>
<dbReference type="Gene3D" id="3.10.105.10">
    <property type="entry name" value="Dipeptide-binding Protein, Domain 3"/>
    <property type="match status" value="1"/>
</dbReference>
<dbReference type="InterPro" id="IPR000914">
    <property type="entry name" value="SBP_5_dom"/>
</dbReference>
<dbReference type="GO" id="GO:1904680">
    <property type="term" value="F:peptide transmembrane transporter activity"/>
    <property type="evidence" value="ECO:0007669"/>
    <property type="project" value="TreeGrafter"/>
</dbReference>
<dbReference type="PIRSF" id="PIRSF002741">
    <property type="entry name" value="MppA"/>
    <property type="match status" value="1"/>
</dbReference>
<evidence type="ECO:0000313" key="6">
    <source>
        <dbReference type="Proteomes" id="UP000006230"/>
    </source>
</evidence>
<evidence type="ECO:0000256" key="2">
    <source>
        <dbReference type="ARBA" id="ARBA00005695"/>
    </source>
</evidence>
<reference evidence="5 6" key="1">
    <citation type="journal article" date="2010" name="J. Bacteriol.">
        <title>Genome sequences of Pelagibaca bermudensis HTCC2601T and Maritimibacter alkaliphilus HTCC2654T, the type strains of two marine Roseobacter genera.</title>
        <authorList>
            <person name="Thrash J.C."/>
            <person name="Cho J.C."/>
            <person name="Ferriera S."/>
            <person name="Johnson J."/>
            <person name="Vergin K.L."/>
            <person name="Giovannoni S.J."/>
        </authorList>
    </citation>
    <scope>NUCLEOTIDE SEQUENCE [LARGE SCALE GENOMIC DNA]</scope>
    <source>
        <strain evidence="6">DSM 26914 / JCM 13377 / KCTC 12554 / HTCC2601</strain>
    </source>
</reference>
<dbReference type="eggNOG" id="COG0747">
    <property type="taxonomic scope" value="Bacteria"/>
</dbReference>
<dbReference type="EMBL" id="AATQ01000017">
    <property type="protein sequence ID" value="EAU46132.1"/>
    <property type="molecule type" value="Genomic_DNA"/>
</dbReference>
<dbReference type="PANTHER" id="PTHR30290:SF38">
    <property type="entry name" value="D,D-DIPEPTIDE-BINDING PERIPLASMIC PROTEIN DDPA-RELATED"/>
    <property type="match status" value="1"/>
</dbReference>
<dbReference type="Gene3D" id="3.40.190.10">
    <property type="entry name" value="Periplasmic binding protein-like II"/>
    <property type="match status" value="1"/>
</dbReference>
<dbReference type="InterPro" id="IPR006311">
    <property type="entry name" value="TAT_signal"/>
</dbReference>
<gene>
    <name evidence="5" type="ORF">R2601_01503</name>
</gene>
<dbReference type="InterPro" id="IPR039424">
    <property type="entry name" value="SBP_5"/>
</dbReference>
<name>Q0FPT1_SALBH</name>
<dbReference type="InterPro" id="IPR019546">
    <property type="entry name" value="TAT_signal_bac_arc"/>
</dbReference>
<protein>
    <submittedName>
        <fullName evidence="5">ABC transporter, substrate binding protein (Oligopeptide)</fullName>
    </submittedName>
</protein>
<dbReference type="AlphaFoldDB" id="Q0FPT1"/>
<dbReference type="CDD" id="cd08513">
    <property type="entry name" value="PBP2_thermophilic_Hb8_like"/>
    <property type="match status" value="1"/>
</dbReference>
<evidence type="ECO:0000256" key="1">
    <source>
        <dbReference type="ARBA" id="ARBA00004418"/>
    </source>
</evidence>
<dbReference type="PANTHER" id="PTHR30290">
    <property type="entry name" value="PERIPLASMIC BINDING COMPONENT OF ABC TRANSPORTER"/>
    <property type="match status" value="1"/>
</dbReference>
<comment type="similarity">
    <text evidence="2">Belongs to the bacterial solute-binding protein 5 family.</text>
</comment>
<organism evidence="5 6">
    <name type="scientific">Salipiger bermudensis (strain DSM 26914 / JCM 13377 / KCTC 12554 / HTCC2601)</name>
    <name type="common">Pelagibaca bermudensis</name>
    <dbReference type="NCBI Taxonomy" id="314265"/>
    <lineage>
        <taxon>Bacteria</taxon>
        <taxon>Pseudomonadati</taxon>
        <taxon>Pseudomonadota</taxon>
        <taxon>Alphaproteobacteria</taxon>
        <taxon>Rhodobacterales</taxon>
        <taxon>Roseobacteraceae</taxon>
        <taxon>Salipiger</taxon>
    </lineage>
</organism>
<dbReference type="HOGENOM" id="CLU_017028_8_6_5"/>
<evidence type="ECO:0000256" key="3">
    <source>
        <dbReference type="ARBA" id="ARBA00022729"/>
    </source>
</evidence>